<dbReference type="Pfam" id="PF00550">
    <property type="entry name" value="PP-binding"/>
    <property type="match status" value="1"/>
</dbReference>
<dbReference type="InterPro" id="IPR006162">
    <property type="entry name" value="Ppantetheine_attach_site"/>
</dbReference>
<keyword evidence="2" id="KW-0597">Phosphoprotein</keyword>
<organism evidence="4 5">
    <name type="scientific">Nonomuraea rhodomycinica</name>
    <dbReference type="NCBI Taxonomy" id="1712872"/>
    <lineage>
        <taxon>Bacteria</taxon>
        <taxon>Bacillati</taxon>
        <taxon>Actinomycetota</taxon>
        <taxon>Actinomycetes</taxon>
        <taxon>Streptosporangiales</taxon>
        <taxon>Streptosporangiaceae</taxon>
        <taxon>Nonomuraea</taxon>
    </lineage>
</organism>
<evidence type="ECO:0000256" key="1">
    <source>
        <dbReference type="ARBA" id="ARBA00022450"/>
    </source>
</evidence>
<accession>A0A7Y6IK67</accession>
<dbReference type="InterPro" id="IPR036736">
    <property type="entry name" value="ACP-like_sf"/>
</dbReference>
<protein>
    <submittedName>
        <fullName evidence="4">Acyl carrier protein</fullName>
    </submittedName>
</protein>
<evidence type="ECO:0000259" key="3">
    <source>
        <dbReference type="PROSITE" id="PS50075"/>
    </source>
</evidence>
<dbReference type="InterPro" id="IPR009081">
    <property type="entry name" value="PP-bd_ACP"/>
</dbReference>
<dbReference type="PROSITE" id="PS50075">
    <property type="entry name" value="CARRIER"/>
    <property type="match status" value="1"/>
</dbReference>
<dbReference type="PROSITE" id="PS00012">
    <property type="entry name" value="PHOSPHOPANTETHEINE"/>
    <property type="match status" value="1"/>
</dbReference>
<evidence type="ECO:0000256" key="2">
    <source>
        <dbReference type="ARBA" id="ARBA00022553"/>
    </source>
</evidence>
<dbReference type="Gene3D" id="1.10.1200.10">
    <property type="entry name" value="ACP-like"/>
    <property type="match status" value="1"/>
</dbReference>
<proteinExistence type="predicted"/>
<dbReference type="InterPro" id="IPR020806">
    <property type="entry name" value="PKS_PP-bd"/>
</dbReference>
<dbReference type="SMART" id="SM00823">
    <property type="entry name" value="PKS_PP"/>
    <property type="match status" value="1"/>
</dbReference>
<evidence type="ECO:0000313" key="5">
    <source>
        <dbReference type="Proteomes" id="UP000546126"/>
    </source>
</evidence>
<reference evidence="4 5" key="1">
    <citation type="submission" date="2020-06" db="EMBL/GenBank/DDBJ databases">
        <authorList>
            <person name="Chanama M."/>
        </authorList>
    </citation>
    <scope>NUCLEOTIDE SEQUENCE [LARGE SCALE GENOMIC DNA]</scope>
    <source>
        <strain evidence="4 5">TBRC6557</strain>
    </source>
</reference>
<sequence>MTQFSLGELKQIMRQVAGDDDTIELVDGFETRTFEDLGYDSLALLEIVHHVERACGRKLPDSELGDITTPKELVEFVGELERA</sequence>
<dbReference type="SUPFAM" id="SSF47336">
    <property type="entry name" value="ACP-like"/>
    <property type="match status" value="1"/>
</dbReference>
<evidence type="ECO:0000313" key="4">
    <source>
        <dbReference type="EMBL" id="NUW39657.1"/>
    </source>
</evidence>
<dbReference type="AlphaFoldDB" id="A0A7Y6IK67"/>
<name>A0A7Y6IK67_9ACTN</name>
<dbReference type="Proteomes" id="UP000546126">
    <property type="component" value="Unassembled WGS sequence"/>
</dbReference>
<feature type="domain" description="Carrier" evidence="3">
    <location>
        <begin position="3"/>
        <end position="81"/>
    </location>
</feature>
<keyword evidence="5" id="KW-1185">Reference proteome</keyword>
<dbReference type="EMBL" id="JABWGO010000001">
    <property type="protein sequence ID" value="NUW39657.1"/>
    <property type="molecule type" value="Genomic_DNA"/>
</dbReference>
<comment type="caution">
    <text evidence="4">The sequence shown here is derived from an EMBL/GenBank/DDBJ whole genome shotgun (WGS) entry which is preliminary data.</text>
</comment>
<dbReference type="GO" id="GO:0031177">
    <property type="term" value="F:phosphopantetheine binding"/>
    <property type="evidence" value="ECO:0007669"/>
    <property type="project" value="InterPro"/>
</dbReference>
<dbReference type="RefSeq" id="WP_175599166.1">
    <property type="nucleotide sequence ID" value="NZ_JABWGO010000001.1"/>
</dbReference>
<keyword evidence="1" id="KW-0596">Phosphopantetheine</keyword>
<gene>
    <name evidence="4" type="ORF">HT134_05850</name>
</gene>